<evidence type="ECO:0000256" key="4">
    <source>
        <dbReference type="ARBA" id="ARBA00022801"/>
    </source>
</evidence>
<evidence type="ECO:0000256" key="2">
    <source>
        <dbReference type="ARBA" id="ARBA00022670"/>
    </source>
</evidence>
<gene>
    <name evidence="10" type="ORF">LUZ61_002991</name>
</gene>
<evidence type="ECO:0000256" key="5">
    <source>
        <dbReference type="ARBA" id="ARBA00022807"/>
    </source>
</evidence>
<dbReference type="CDD" id="cd02248">
    <property type="entry name" value="Peptidase_C1A"/>
    <property type="match status" value="1"/>
</dbReference>
<dbReference type="GO" id="GO:0006508">
    <property type="term" value="P:proteolysis"/>
    <property type="evidence" value="ECO:0007669"/>
    <property type="project" value="UniProtKB-KW"/>
</dbReference>
<evidence type="ECO:0000313" key="11">
    <source>
        <dbReference type="Proteomes" id="UP001210211"/>
    </source>
</evidence>
<dbReference type="PANTHER" id="PTHR12411">
    <property type="entry name" value="CYSTEINE PROTEASE FAMILY C1-RELATED"/>
    <property type="match status" value="1"/>
</dbReference>
<evidence type="ECO:0000256" key="3">
    <source>
        <dbReference type="ARBA" id="ARBA00022729"/>
    </source>
</evidence>
<dbReference type="PROSITE" id="PS00640">
    <property type="entry name" value="THIOL_PROTEASE_ASN"/>
    <property type="match status" value="1"/>
</dbReference>
<evidence type="ECO:0000313" key="10">
    <source>
        <dbReference type="EMBL" id="KAJ3699286.1"/>
    </source>
</evidence>
<feature type="chain" id="PRO_5042242287" evidence="7">
    <location>
        <begin position="31"/>
        <end position="338"/>
    </location>
</feature>
<dbReference type="PROSITE" id="PS00139">
    <property type="entry name" value="THIOL_PROTEASE_CYS"/>
    <property type="match status" value="1"/>
</dbReference>
<dbReference type="InterPro" id="IPR038765">
    <property type="entry name" value="Papain-like_cys_pep_sf"/>
</dbReference>
<comment type="similarity">
    <text evidence="1">Belongs to the peptidase C1 family.</text>
</comment>
<keyword evidence="6" id="KW-1015">Disulfide bond</keyword>
<keyword evidence="3 7" id="KW-0732">Signal</keyword>
<dbReference type="Pfam" id="PF08246">
    <property type="entry name" value="Inhibitor_I29"/>
    <property type="match status" value="1"/>
</dbReference>
<dbReference type="PRINTS" id="PR00705">
    <property type="entry name" value="PAPAIN"/>
</dbReference>
<feature type="domain" description="Cathepsin propeptide inhibitor" evidence="9">
    <location>
        <begin position="38"/>
        <end position="94"/>
    </location>
</feature>
<comment type="caution">
    <text evidence="10">The sequence shown here is derived from an EMBL/GenBank/DDBJ whole genome shotgun (WGS) entry which is preliminary data.</text>
</comment>
<sequence length="338" mass="36961">MAFPNRSSATLLSVLVFSLIFGAPIFTAVADDPLFSVFEKWMKDNGRTYGSITEKLQRFQVFKDNFQFIESMKNRTLTYTLGLNKFADLTNKEFLQKYATFKPRNSSNISTPFRYANVTSIPSSIDWRTLGAVTSIKDQGNCGSCWAFSAVASIEGINKIKTGNLISLSEQELVDCVSNCYGCNGGYEDYAFEWVVQNGGITTEDDYPYTSGITQTEGTCSNTGNYAATISGYEYVTAYSESDLAKAVANQPVSIGIDASGYAFQFYSGGIFTGPCGTSIDHAVTVVGYGSSDGTNYWIVKNSWGTSWGESGYVRMQKDIYCIAGLCGLAMEPSYPTK</sequence>
<dbReference type="FunFam" id="3.90.70.10:FF:000023">
    <property type="entry name" value="Senescence-specific cysteine protease SAG39"/>
    <property type="match status" value="1"/>
</dbReference>
<dbReference type="InterPro" id="IPR000668">
    <property type="entry name" value="Peptidase_C1A_C"/>
</dbReference>
<evidence type="ECO:0000256" key="7">
    <source>
        <dbReference type="SAM" id="SignalP"/>
    </source>
</evidence>
<dbReference type="SUPFAM" id="SSF54001">
    <property type="entry name" value="Cysteine proteinases"/>
    <property type="match status" value="1"/>
</dbReference>
<evidence type="ECO:0000259" key="8">
    <source>
        <dbReference type="SMART" id="SM00645"/>
    </source>
</evidence>
<dbReference type="InterPro" id="IPR025661">
    <property type="entry name" value="Pept_asp_AS"/>
</dbReference>
<evidence type="ECO:0000256" key="6">
    <source>
        <dbReference type="ARBA" id="ARBA00023157"/>
    </source>
</evidence>
<evidence type="ECO:0000256" key="1">
    <source>
        <dbReference type="ARBA" id="ARBA00008455"/>
    </source>
</evidence>
<organism evidence="10 11">
    <name type="scientific">Rhynchospora tenuis</name>
    <dbReference type="NCBI Taxonomy" id="198213"/>
    <lineage>
        <taxon>Eukaryota</taxon>
        <taxon>Viridiplantae</taxon>
        <taxon>Streptophyta</taxon>
        <taxon>Embryophyta</taxon>
        <taxon>Tracheophyta</taxon>
        <taxon>Spermatophyta</taxon>
        <taxon>Magnoliopsida</taxon>
        <taxon>Liliopsida</taxon>
        <taxon>Poales</taxon>
        <taxon>Cyperaceae</taxon>
        <taxon>Cyperoideae</taxon>
        <taxon>Rhynchosporeae</taxon>
        <taxon>Rhynchospora</taxon>
    </lineage>
</organism>
<reference evidence="10 11" key="1">
    <citation type="journal article" date="2022" name="Cell">
        <title>Repeat-based holocentromeres influence genome architecture and karyotype evolution.</title>
        <authorList>
            <person name="Hofstatter P.G."/>
            <person name="Thangavel G."/>
            <person name="Lux T."/>
            <person name="Neumann P."/>
            <person name="Vondrak T."/>
            <person name="Novak P."/>
            <person name="Zhang M."/>
            <person name="Costa L."/>
            <person name="Castellani M."/>
            <person name="Scott A."/>
            <person name="Toegelov H."/>
            <person name="Fuchs J."/>
            <person name="Mata-Sucre Y."/>
            <person name="Dias Y."/>
            <person name="Vanzela A.L.L."/>
            <person name="Huettel B."/>
            <person name="Almeida C.C.S."/>
            <person name="Simkova H."/>
            <person name="Souza G."/>
            <person name="Pedrosa-Harand A."/>
            <person name="Macas J."/>
            <person name="Mayer K.F.X."/>
            <person name="Houben A."/>
            <person name="Marques A."/>
        </authorList>
    </citation>
    <scope>NUCLEOTIDE SEQUENCE [LARGE SCALE GENOMIC DNA]</scope>
    <source>
        <strain evidence="10">RhyTen1mFocal</strain>
    </source>
</reference>
<dbReference type="InterPro" id="IPR025660">
    <property type="entry name" value="Pept_his_AS"/>
</dbReference>
<dbReference type="SMART" id="SM00645">
    <property type="entry name" value="Pept_C1"/>
    <property type="match status" value="1"/>
</dbReference>
<name>A0AAD5ZJX5_9POAL</name>
<protein>
    <submittedName>
        <fullName evidence="10">Uncharacterized protein</fullName>
    </submittedName>
</protein>
<dbReference type="PROSITE" id="PS00639">
    <property type="entry name" value="THIOL_PROTEASE_HIS"/>
    <property type="match status" value="1"/>
</dbReference>
<dbReference type="Gene3D" id="3.90.70.10">
    <property type="entry name" value="Cysteine proteinases"/>
    <property type="match status" value="1"/>
</dbReference>
<keyword evidence="11" id="KW-1185">Reference proteome</keyword>
<keyword evidence="5" id="KW-0788">Thiol protease</keyword>
<keyword evidence="4" id="KW-0378">Hydrolase</keyword>
<dbReference type="InterPro" id="IPR013128">
    <property type="entry name" value="Peptidase_C1A"/>
</dbReference>
<feature type="domain" description="Peptidase C1A papain C-terminal" evidence="8">
    <location>
        <begin position="121"/>
        <end position="337"/>
    </location>
</feature>
<dbReference type="SMART" id="SM00848">
    <property type="entry name" value="Inhibitor_I29"/>
    <property type="match status" value="1"/>
</dbReference>
<dbReference type="AlphaFoldDB" id="A0AAD5ZJX5"/>
<dbReference type="EMBL" id="JAMRDG010000001">
    <property type="protein sequence ID" value="KAJ3699286.1"/>
    <property type="molecule type" value="Genomic_DNA"/>
</dbReference>
<dbReference type="InterPro" id="IPR013201">
    <property type="entry name" value="Prot_inhib_I29"/>
</dbReference>
<feature type="signal peptide" evidence="7">
    <location>
        <begin position="1"/>
        <end position="30"/>
    </location>
</feature>
<accession>A0AAD5ZJX5</accession>
<dbReference type="Pfam" id="PF00112">
    <property type="entry name" value="Peptidase_C1"/>
    <property type="match status" value="1"/>
</dbReference>
<dbReference type="InterPro" id="IPR000169">
    <property type="entry name" value="Pept_cys_AS"/>
</dbReference>
<evidence type="ECO:0000259" key="9">
    <source>
        <dbReference type="SMART" id="SM00848"/>
    </source>
</evidence>
<dbReference type="Proteomes" id="UP001210211">
    <property type="component" value="Unassembled WGS sequence"/>
</dbReference>
<keyword evidence="2" id="KW-0645">Protease</keyword>
<proteinExistence type="inferred from homology"/>
<dbReference type="InterPro" id="IPR039417">
    <property type="entry name" value="Peptidase_C1A_papain-like"/>
</dbReference>
<dbReference type="GO" id="GO:0008234">
    <property type="term" value="F:cysteine-type peptidase activity"/>
    <property type="evidence" value="ECO:0007669"/>
    <property type="project" value="UniProtKB-KW"/>
</dbReference>